<name>A0A226NDW5_CALSU</name>
<keyword evidence="1" id="KW-0472">Membrane</keyword>
<feature type="transmembrane region" description="Helical" evidence="1">
    <location>
        <begin position="159"/>
        <end position="179"/>
    </location>
</feature>
<dbReference type="OrthoDB" id="1711136at2759"/>
<evidence type="ECO:0000313" key="3">
    <source>
        <dbReference type="Proteomes" id="UP000198323"/>
    </source>
</evidence>
<evidence type="ECO:0000256" key="1">
    <source>
        <dbReference type="SAM" id="Phobius"/>
    </source>
</evidence>
<dbReference type="GO" id="GO:0061630">
    <property type="term" value="F:ubiquitin protein ligase activity"/>
    <property type="evidence" value="ECO:0007669"/>
    <property type="project" value="TreeGrafter"/>
</dbReference>
<dbReference type="PANTHER" id="PTHR22696">
    <property type="entry name" value="E3 UBIQUITIN-PROTEIN LIGASE RNF26"/>
    <property type="match status" value="1"/>
</dbReference>
<dbReference type="AlphaFoldDB" id="A0A226NDW5"/>
<dbReference type="Proteomes" id="UP000198323">
    <property type="component" value="Unassembled WGS sequence"/>
</dbReference>
<proteinExistence type="predicted"/>
<organism evidence="2 3">
    <name type="scientific">Callipepla squamata</name>
    <name type="common">Scaled quail</name>
    <dbReference type="NCBI Taxonomy" id="9009"/>
    <lineage>
        <taxon>Eukaryota</taxon>
        <taxon>Metazoa</taxon>
        <taxon>Chordata</taxon>
        <taxon>Craniata</taxon>
        <taxon>Vertebrata</taxon>
        <taxon>Euteleostomi</taxon>
        <taxon>Archelosauria</taxon>
        <taxon>Archosauria</taxon>
        <taxon>Dinosauria</taxon>
        <taxon>Saurischia</taxon>
        <taxon>Theropoda</taxon>
        <taxon>Coelurosauria</taxon>
        <taxon>Aves</taxon>
        <taxon>Neognathae</taxon>
        <taxon>Galloanserae</taxon>
        <taxon>Galliformes</taxon>
        <taxon>Odontophoridae</taxon>
        <taxon>Callipepla</taxon>
    </lineage>
</organism>
<feature type="transmembrane region" description="Helical" evidence="1">
    <location>
        <begin position="211"/>
        <end position="237"/>
    </location>
</feature>
<keyword evidence="1" id="KW-0812">Transmembrane</keyword>
<evidence type="ECO:0000313" key="2">
    <source>
        <dbReference type="EMBL" id="OXB65734.1"/>
    </source>
</evidence>
<accession>A0A226NDW5</accession>
<comment type="caution">
    <text evidence="2">The sequence shown here is derived from an EMBL/GenBank/DDBJ whole genome shotgun (WGS) entry which is preliminary data.</text>
</comment>
<dbReference type="GO" id="GO:0006511">
    <property type="term" value="P:ubiquitin-dependent protein catabolic process"/>
    <property type="evidence" value="ECO:0007669"/>
    <property type="project" value="TreeGrafter"/>
</dbReference>
<dbReference type="GO" id="GO:0016567">
    <property type="term" value="P:protein ubiquitination"/>
    <property type="evidence" value="ECO:0007669"/>
    <property type="project" value="TreeGrafter"/>
</dbReference>
<evidence type="ECO:0008006" key="4">
    <source>
        <dbReference type="Google" id="ProtNLM"/>
    </source>
</evidence>
<keyword evidence="1" id="KW-1133">Transmembrane helix</keyword>
<reference evidence="2 3" key="1">
    <citation type="submission" date="2016-07" db="EMBL/GenBank/DDBJ databases">
        <title>Disparate Historic Effective Population Sizes Predicted by Modern Levels of Genome Diversity for the Scaled Quail (Callipepla squamata) and the Northern Bobwhite (Colinus virginianus): Inferences from First and Second Generation Draft Genome Assemblies for Sympatric New World Quail.</title>
        <authorList>
            <person name="Oldeschulte D.L."/>
            <person name="Halley Y.A."/>
            <person name="Bhattarai E.K."/>
            <person name="Brashear W.A."/>
            <person name="Hill J."/>
            <person name="Metz R.P."/>
            <person name="Johnson C.D."/>
            <person name="Rollins D."/>
            <person name="Peterson M.J."/>
            <person name="Bickhart D.M."/>
            <person name="Decker J.E."/>
            <person name="Seabury C.M."/>
        </authorList>
    </citation>
    <scope>NUCLEOTIDE SEQUENCE [LARGE SCALE GENOMIC DNA]</scope>
    <source>
        <strain evidence="2 3">Texas</strain>
        <tissue evidence="2">Leg muscle</tissue>
    </source>
</reference>
<feature type="transmembrane region" description="Helical" evidence="1">
    <location>
        <begin position="186"/>
        <end position="205"/>
    </location>
</feature>
<dbReference type="EMBL" id="MCFN01000082">
    <property type="protein sequence ID" value="OXB65734.1"/>
    <property type="molecule type" value="Genomic_DNA"/>
</dbReference>
<keyword evidence="3" id="KW-1185">Reference proteome</keyword>
<feature type="transmembrane region" description="Helical" evidence="1">
    <location>
        <begin position="113"/>
        <end position="139"/>
    </location>
</feature>
<sequence>MELLLAVLRGLRLALDVLLLLLDLNFFLVSSLLTALLWLLTAAAGLPGAAAAAAWACWNGLLGGLCGLAVGAVQGLGRLLAHAGLRGRELLQRGLCGVLGSGQALLREAGEGLAIGVSLLAYLLNSVVNLCLLGVQNFFTLLLALWDSVASLALRVAELLAAFLAHVSSSAIAVSILLWSPCQLAFELLVSTAELLIGVFFVNVYGLALLLALIVVSAVIFNPGLLLTLLGHVLGCFHTLPAYPRLQQEWTGACR</sequence>
<dbReference type="STRING" id="9009.A0A226NDW5"/>
<dbReference type="PANTHER" id="PTHR22696:SF1">
    <property type="entry name" value="E3 UBIQUITIN-PROTEIN LIGASE RNF26"/>
    <property type="match status" value="1"/>
</dbReference>
<feature type="transmembrane region" description="Helical" evidence="1">
    <location>
        <begin position="61"/>
        <end position="81"/>
    </location>
</feature>
<protein>
    <recommendedName>
        <fullName evidence="4">RNF26 ligase</fullName>
    </recommendedName>
</protein>
<gene>
    <name evidence="2" type="ORF">ASZ78_004410</name>
</gene>